<evidence type="ECO:0008006" key="3">
    <source>
        <dbReference type="Google" id="ProtNLM"/>
    </source>
</evidence>
<evidence type="ECO:0000313" key="1">
    <source>
        <dbReference type="EMBL" id="MFD2170096.1"/>
    </source>
</evidence>
<keyword evidence="2" id="KW-1185">Reference proteome</keyword>
<reference evidence="2" key="1">
    <citation type="journal article" date="2019" name="Int. J. Syst. Evol. Microbiol.">
        <title>The Global Catalogue of Microorganisms (GCM) 10K type strain sequencing project: providing services to taxonomists for standard genome sequencing and annotation.</title>
        <authorList>
            <consortium name="The Broad Institute Genomics Platform"/>
            <consortium name="The Broad Institute Genome Sequencing Center for Infectious Disease"/>
            <person name="Wu L."/>
            <person name="Ma J."/>
        </authorList>
    </citation>
    <scope>NUCLEOTIDE SEQUENCE [LARGE SCALE GENOMIC DNA]</scope>
    <source>
        <strain evidence="2">CGMCC 1.13574</strain>
    </source>
</reference>
<protein>
    <recommendedName>
        <fullName evidence="3">Flagellar protein FliT</fullName>
    </recommendedName>
</protein>
<gene>
    <name evidence="1" type="ORF">ACFSOY_08815</name>
</gene>
<proteinExistence type="predicted"/>
<dbReference type="Proteomes" id="UP001597343">
    <property type="component" value="Unassembled WGS sequence"/>
</dbReference>
<dbReference type="EMBL" id="JBHUIO010000005">
    <property type="protein sequence ID" value="MFD2170096.1"/>
    <property type="molecule type" value="Genomic_DNA"/>
</dbReference>
<organism evidence="1 2">
    <name type="scientific">Tumebacillus lipolyticus</name>
    <dbReference type="NCBI Taxonomy" id="1280370"/>
    <lineage>
        <taxon>Bacteria</taxon>
        <taxon>Bacillati</taxon>
        <taxon>Bacillota</taxon>
        <taxon>Bacilli</taxon>
        <taxon>Bacillales</taxon>
        <taxon>Alicyclobacillaceae</taxon>
        <taxon>Tumebacillus</taxon>
    </lineage>
</organism>
<accession>A0ABW4ZXT3</accession>
<evidence type="ECO:0000313" key="2">
    <source>
        <dbReference type="Proteomes" id="UP001597343"/>
    </source>
</evidence>
<dbReference type="RefSeq" id="WP_386045760.1">
    <property type="nucleotide sequence ID" value="NZ_JBHUIO010000005.1"/>
</dbReference>
<name>A0ABW4ZXT3_9BACL</name>
<comment type="caution">
    <text evidence="1">The sequence shown here is derived from an EMBL/GenBank/DDBJ whole genome shotgun (WGS) entry which is preliminary data.</text>
</comment>
<sequence length="122" mass="14607">MTKLELAQQIAAQTKRIESCMRAQDDERLPALFDEREELISTYLELEASDQFERIGEAEERAVQEILRESYEINRWIEQQMQRQRQLLMLEISKEDQVREATNAYASPYENVYEPMFIDKKK</sequence>